<dbReference type="SMART" id="SM00671">
    <property type="entry name" value="SEL1"/>
    <property type="match status" value="4"/>
</dbReference>
<gene>
    <name evidence="2" type="ORF">AWT59_1469</name>
</gene>
<protein>
    <submittedName>
        <fullName evidence="2">Sel1 protein</fullName>
    </submittedName>
</protein>
<dbReference type="PANTHER" id="PTHR43628">
    <property type="entry name" value="ACTIVATOR OF C KINASE PROTEIN 1-RELATED"/>
    <property type="match status" value="1"/>
</dbReference>
<evidence type="ECO:0000313" key="2">
    <source>
        <dbReference type="EMBL" id="KXS32429.1"/>
    </source>
</evidence>
<reference evidence="2 3" key="1">
    <citation type="submission" date="2016-02" db="EMBL/GenBank/DDBJ databases">
        <authorList>
            <person name="Wen L."/>
            <person name="He K."/>
            <person name="Yang H."/>
        </authorList>
    </citation>
    <scope>NUCLEOTIDE SEQUENCE [LARGE SCALE GENOMIC DNA]</scope>
    <source>
        <strain evidence="2">ShG14-8</strain>
    </source>
</reference>
<dbReference type="InterPro" id="IPR006597">
    <property type="entry name" value="Sel1-like"/>
</dbReference>
<dbReference type="EMBL" id="LSLI01000030">
    <property type="protein sequence ID" value="KXS32429.1"/>
    <property type="molecule type" value="Genomic_DNA"/>
</dbReference>
<dbReference type="InterPro" id="IPR011990">
    <property type="entry name" value="TPR-like_helical_dom_sf"/>
</dbReference>
<evidence type="ECO:0000313" key="3">
    <source>
        <dbReference type="Proteomes" id="UP000070578"/>
    </source>
</evidence>
<evidence type="ECO:0000256" key="1">
    <source>
        <dbReference type="SAM" id="SignalP"/>
    </source>
</evidence>
<reference evidence="2 3" key="2">
    <citation type="submission" date="2016-03" db="EMBL/GenBank/DDBJ databases">
        <title>New uncultured bacterium of the family Gallionellaceae from acid mine drainage: description and reconstruction of genome based on metagenomic analysis of microbial community.</title>
        <authorList>
            <person name="Kadnikov V."/>
            <person name="Ivasenko D."/>
            <person name="Beletsky A."/>
            <person name="Mardanov A."/>
            <person name="Danilova E."/>
            <person name="Pimenov N."/>
            <person name="Karnachuk O."/>
            <person name="Ravin N."/>
        </authorList>
    </citation>
    <scope>NUCLEOTIDE SEQUENCE [LARGE SCALE GENOMIC DNA]</scope>
    <source>
        <strain evidence="2">ShG14-8</strain>
    </source>
</reference>
<dbReference type="SUPFAM" id="SSF81901">
    <property type="entry name" value="HCP-like"/>
    <property type="match status" value="1"/>
</dbReference>
<proteinExistence type="predicted"/>
<dbReference type="InterPro" id="IPR052945">
    <property type="entry name" value="Mitotic_Regulator"/>
</dbReference>
<feature type="signal peptide" evidence="1">
    <location>
        <begin position="1"/>
        <end position="30"/>
    </location>
</feature>
<dbReference type="Gene3D" id="1.25.40.10">
    <property type="entry name" value="Tetratricopeptide repeat domain"/>
    <property type="match status" value="2"/>
</dbReference>
<comment type="caution">
    <text evidence="2">The sequence shown here is derived from an EMBL/GenBank/DDBJ whole genome shotgun (WGS) entry which is preliminary data.</text>
</comment>
<dbReference type="AlphaFoldDB" id="A0A139BTY3"/>
<name>A0A139BTY3_9PROT</name>
<dbReference type="Pfam" id="PF08238">
    <property type="entry name" value="Sel1"/>
    <property type="match status" value="4"/>
</dbReference>
<accession>A0A139BTY3</accession>
<dbReference type="Proteomes" id="UP000070578">
    <property type="component" value="Unassembled WGS sequence"/>
</dbReference>
<feature type="chain" id="PRO_5007483929" evidence="1">
    <location>
        <begin position="31"/>
        <end position="246"/>
    </location>
</feature>
<sequence length="246" mass="27055">MEVKMELGQLLKQVLPVCGCLFALANPAMAEPMADAANAYRAGNYATAIKLLIPQAKHGDARAQSALGQMFYDGKGVPRDYKKAAKWFLLAAARGDVLAQYALGTMYQDGEGVPRDYKEAVKWYLSAAEQGDASAQSELGRMYKDGHDVPQNYPEAAKWCHLAALQGRTGAQIELAEMYWFGEGVPRDYVRANMWLIIAADQITGSDRQHKIAEIRANETRAMTPGQIAEAQELARKCMADKFKGC</sequence>
<dbReference type="PANTHER" id="PTHR43628:SF1">
    <property type="entry name" value="CHITIN SYNTHASE REGULATORY FACTOR 2-RELATED"/>
    <property type="match status" value="1"/>
</dbReference>
<keyword evidence="1" id="KW-0732">Signal</keyword>
<organism evidence="2 3">
    <name type="scientific">Candidatus Gallionella acididurans</name>
    <dbReference type="NCBI Taxonomy" id="1796491"/>
    <lineage>
        <taxon>Bacteria</taxon>
        <taxon>Pseudomonadati</taxon>
        <taxon>Pseudomonadota</taxon>
        <taxon>Betaproteobacteria</taxon>
        <taxon>Nitrosomonadales</taxon>
        <taxon>Gallionellaceae</taxon>
        <taxon>Gallionella</taxon>
    </lineage>
</organism>